<dbReference type="EMBL" id="DVGB01000007">
    <property type="protein sequence ID" value="HIR00827.1"/>
    <property type="molecule type" value="Genomic_DNA"/>
</dbReference>
<reference evidence="2" key="1">
    <citation type="submission" date="2020-10" db="EMBL/GenBank/DDBJ databases">
        <authorList>
            <person name="Gilroy R."/>
        </authorList>
    </citation>
    <scope>NUCLEOTIDE SEQUENCE</scope>
    <source>
        <strain evidence="2">ChiGjej1B1-2707</strain>
    </source>
</reference>
<dbReference type="Proteomes" id="UP000824261">
    <property type="component" value="Unassembled WGS sequence"/>
</dbReference>
<reference evidence="2" key="2">
    <citation type="journal article" date="2021" name="PeerJ">
        <title>Extensive microbial diversity within the chicken gut microbiome revealed by metagenomics and culture.</title>
        <authorList>
            <person name="Gilroy R."/>
            <person name="Ravi A."/>
            <person name="Getino M."/>
            <person name="Pursley I."/>
            <person name="Horton D.L."/>
            <person name="Alikhan N.F."/>
            <person name="Baker D."/>
            <person name="Gharbi K."/>
            <person name="Hall N."/>
            <person name="Watson M."/>
            <person name="Adriaenssens E.M."/>
            <person name="Foster-Nyarko E."/>
            <person name="Jarju S."/>
            <person name="Secka A."/>
            <person name="Antonio M."/>
            <person name="Oren A."/>
            <person name="Chaudhuri R.R."/>
            <person name="La Ragione R."/>
            <person name="Hildebrand F."/>
            <person name="Pallen M.J."/>
        </authorList>
    </citation>
    <scope>NUCLEOTIDE SEQUENCE</scope>
    <source>
        <strain evidence="2">ChiGjej1B1-2707</strain>
    </source>
</reference>
<sequence length="122" mass="12879">MGEYLLSGLCRRAVCAVVCIVTVVALSGCAGMFAGGGQDAVLYTSRGIVEAIDADEVQVALQDNPKKEFFDDEVVTFDVSRIVSGPAVSSLAVGDFVELTYLFPANEGEPVTANSIELIEQQ</sequence>
<protein>
    <submittedName>
        <fullName evidence="2">Uncharacterized protein</fullName>
    </submittedName>
</protein>
<keyword evidence="1" id="KW-0472">Membrane</keyword>
<dbReference type="AlphaFoldDB" id="A0A9D1D3U1"/>
<keyword evidence="1" id="KW-0812">Transmembrane</keyword>
<comment type="caution">
    <text evidence="2">The sequence shown here is derived from an EMBL/GenBank/DDBJ whole genome shotgun (WGS) entry which is preliminary data.</text>
</comment>
<evidence type="ECO:0000313" key="2">
    <source>
        <dbReference type="EMBL" id="HIR00827.1"/>
    </source>
</evidence>
<gene>
    <name evidence="2" type="ORF">IAA69_00900</name>
</gene>
<accession>A0A9D1D3U1</accession>
<evidence type="ECO:0000313" key="3">
    <source>
        <dbReference type="Proteomes" id="UP000824261"/>
    </source>
</evidence>
<evidence type="ECO:0000256" key="1">
    <source>
        <dbReference type="SAM" id="Phobius"/>
    </source>
</evidence>
<name>A0A9D1D3U1_9ACTN</name>
<feature type="transmembrane region" description="Helical" evidence="1">
    <location>
        <begin position="12"/>
        <end position="34"/>
    </location>
</feature>
<keyword evidence="1" id="KW-1133">Transmembrane helix</keyword>
<organism evidence="2 3">
    <name type="scientific">Candidatus Aveggerthella stercoripullorum</name>
    <dbReference type="NCBI Taxonomy" id="2840688"/>
    <lineage>
        <taxon>Bacteria</taxon>
        <taxon>Bacillati</taxon>
        <taxon>Actinomycetota</taxon>
        <taxon>Coriobacteriia</taxon>
        <taxon>Eggerthellales</taxon>
        <taxon>Eggerthellaceae</taxon>
        <taxon>Eggerthellaceae incertae sedis</taxon>
        <taxon>Candidatus Aveggerthella</taxon>
    </lineage>
</organism>
<proteinExistence type="predicted"/>